<evidence type="ECO:0000256" key="1">
    <source>
        <dbReference type="SAM" id="MobiDB-lite"/>
    </source>
</evidence>
<evidence type="ECO:0000313" key="4">
    <source>
        <dbReference type="Proteomes" id="UP000629468"/>
    </source>
</evidence>
<evidence type="ECO:0000313" key="3">
    <source>
        <dbReference type="EMBL" id="KAF7760038.1"/>
    </source>
</evidence>
<accession>A0A8H7C0V8</accession>
<feature type="chain" id="PRO_5034558632" description="Glycoside hydrolase family 2 catalytic domain-containing protein" evidence="2">
    <location>
        <begin position="23"/>
        <end position="614"/>
    </location>
</feature>
<keyword evidence="2" id="KW-0732">Signal</keyword>
<dbReference type="AlphaFoldDB" id="A0A8H7C0V8"/>
<proteinExistence type="predicted"/>
<feature type="signal peptide" evidence="2">
    <location>
        <begin position="1"/>
        <end position="22"/>
    </location>
</feature>
<evidence type="ECO:0008006" key="5">
    <source>
        <dbReference type="Google" id="ProtNLM"/>
    </source>
</evidence>
<reference evidence="3 4" key="1">
    <citation type="journal article" name="Sci. Rep.">
        <title>Telomere-to-telomere assembled and centromere annotated genomes of the two main subspecies of the button mushroom Agaricus bisporus reveal especially polymorphic chromosome ends.</title>
        <authorList>
            <person name="Sonnenberg A.S.M."/>
            <person name="Sedaghat-Telgerd N."/>
            <person name="Lavrijssen B."/>
            <person name="Ohm R.A."/>
            <person name="Hendrickx P.M."/>
            <person name="Scholtmeijer K."/>
            <person name="Baars J.J.P."/>
            <person name="van Peer A."/>
        </authorList>
    </citation>
    <scope>NUCLEOTIDE SEQUENCE [LARGE SCALE GENOMIC DNA]</scope>
    <source>
        <strain evidence="3 4">H119_p4</strain>
    </source>
</reference>
<organism evidence="3 4">
    <name type="scientific">Agaricus bisporus var. burnettii</name>
    <dbReference type="NCBI Taxonomy" id="192524"/>
    <lineage>
        <taxon>Eukaryota</taxon>
        <taxon>Fungi</taxon>
        <taxon>Dikarya</taxon>
        <taxon>Basidiomycota</taxon>
        <taxon>Agaricomycotina</taxon>
        <taxon>Agaricomycetes</taxon>
        <taxon>Agaricomycetidae</taxon>
        <taxon>Agaricales</taxon>
        <taxon>Agaricineae</taxon>
        <taxon>Agaricaceae</taxon>
        <taxon>Agaricus</taxon>
    </lineage>
</organism>
<gene>
    <name evidence="3" type="ORF">Agabi119p4_11733</name>
</gene>
<dbReference type="Proteomes" id="UP000629468">
    <property type="component" value="Unassembled WGS sequence"/>
</dbReference>
<sequence length="614" mass="65634">MLQLKRFQVVVLLGGLLGKAIAQTWCGKHYMASQSSSEPGGEFSEPAVSSEPLIALRCAQAIRPYLPADANSDSDPTAVSILIDTSVTFRKVNGAQAINIPSNDPPSTLQVTVSIDGKTLTSGDVPLNSTKHALPFSLSSLSAQTAAHEMTCTATLSDQKFTASGMLTYLPDPPSDIGSVTKMDLRTGALLARPANGNGGDFAPVLPVGFYTQFNGYLAKDLSISSTLAKQGFTIVHPIPEFSDISTLDAVLDKMQEAGLYLMYDMRLTYMDSDSVRTQVNHIKSRPNLLLWYTADEPDGTSDPLDATLKSSNLITSLDGGDGEGGAGYHPVSLVLNCENYHFTEYTAGSDIVMQDAYMVGNNVTFSTVWGTPCNTTYGDCGCDNCKGSFKDIADRMDSFKDHLFVNGWERTKAVWTVPQGFGEETYWKRYPTGKEFVVESVVGINHGGLGVVSWDDPTSDDIKSSASKLALAMPKMTPFILSVNSSFRQITLDQVDIGLWTVDGQTLVLGANMDNSPSTVDFSQLGLPNVGSSDGVNQVLDSGATADVTGNKFTFDGTGSGAWVVKAAPPSPSSQDPNNPDVNTTNSANASLMDDTIPILLTFAYVVVHIWST</sequence>
<name>A0A8H7C0V8_AGABI</name>
<evidence type="ECO:0000256" key="2">
    <source>
        <dbReference type="SAM" id="SignalP"/>
    </source>
</evidence>
<dbReference type="EMBL" id="JABXXO010000016">
    <property type="protein sequence ID" value="KAF7760038.1"/>
    <property type="molecule type" value="Genomic_DNA"/>
</dbReference>
<protein>
    <recommendedName>
        <fullName evidence="5">Glycoside hydrolase family 2 catalytic domain-containing protein</fullName>
    </recommendedName>
</protein>
<feature type="region of interest" description="Disordered" evidence="1">
    <location>
        <begin position="567"/>
        <end position="588"/>
    </location>
</feature>
<comment type="caution">
    <text evidence="3">The sequence shown here is derived from an EMBL/GenBank/DDBJ whole genome shotgun (WGS) entry which is preliminary data.</text>
</comment>